<dbReference type="InterPro" id="IPR029060">
    <property type="entry name" value="PIN-like_dom_sf"/>
</dbReference>
<evidence type="ECO:0000256" key="5">
    <source>
        <dbReference type="ARBA" id="ARBA00022801"/>
    </source>
</evidence>
<dbReference type="EMBL" id="JADEXG010000061">
    <property type="protein sequence ID" value="MBE9079579.1"/>
    <property type="molecule type" value="Genomic_DNA"/>
</dbReference>
<dbReference type="PANTHER" id="PTHR33653">
    <property type="entry name" value="RIBONUCLEASE VAPC2"/>
    <property type="match status" value="1"/>
</dbReference>
<dbReference type="SUPFAM" id="SSF88723">
    <property type="entry name" value="PIN domain-like"/>
    <property type="match status" value="1"/>
</dbReference>
<keyword evidence="6" id="KW-0460">Magnesium</keyword>
<evidence type="ECO:0000256" key="6">
    <source>
        <dbReference type="ARBA" id="ARBA00022842"/>
    </source>
</evidence>
<evidence type="ECO:0000256" key="1">
    <source>
        <dbReference type="ARBA" id="ARBA00001946"/>
    </source>
</evidence>
<dbReference type="GO" id="GO:0046872">
    <property type="term" value="F:metal ion binding"/>
    <property type="evidence" value="ECO:0007669"/>
    <property type="project" value="UniProtKB-KW"/>
</dbReference>
<dbReference type="GO" id="GO:0004518">
    <property type="term" value="F:nuclease activity"/>
    <property type="evidence" value="ECO:0007669"/>
    <property type="project" value="UniProtKB-KW"/>
</dbReference>
<dbReference type="Pfam" id="PF01850">
    <property type="entry name" value="PIN"/>
    <property type="match status" value="1"/>
</dbReference>
<dbReference type="PANTHER" id="PTHR33653:SF1">
    <property type="entry name" value="RIBONUCLEASE VAPC2"/>
    <property type="match status" value="1"/>
</dbReference>
<accession>A0A8J7DRZ4</accession>
<dbReference type="InterPro" id="IPR002716">
    <property type="entry name" value="PIN_dom"/>
</dbReference>
<keyword evidence="5" id="KW-0378">Hydrolase</keyword>
<protein>
    <submittedName>
        <fullName evidence="9">PIN domain-containing protein</fullName>
    </submittedName>
</protein>
<keyword evidence="3" id="KW-0540">Nuclease</keyword>
<comment type="similarity">
    <text evidence="7">Belongs to the PINc/VapC protein family.</text>
</comment>
<comment type="cofactor">
    <cofactor evidence="1">
        <name>Mg(2+)</name>
        <dbReference type="ChEBI" id="CHEBI:18420"/>
    </cofactor>
</comment>
<dbReference type="InterPro" id="IPR050556">
    <property type="entry name" value="Type_II_TA_system_RNase"/>
</dbReference>
<proteinExistence type="inferred from homology"/>
<organism evidence="9 10">
    <name type="scientific">Vasconcelosia minhoensis LEGE 07310</name>
    <dbReference type="NCBI Taxonomy" id="915328"/>
    <lineage>
        <taxon>Bacteria</taxon>
        <taxon>Bacillati</taxon>
        <taxon>Cyanobacteriota</taxon>
        <taxon>Cyanophyceae</taxon>
        <taxon>Nodosilineales</taxon>
        <taxon>Cymatolegaceae</taxon>
        <taxon>Vasconcelosia</taxon>
        <taxon>Vasconcelosia minhoensis</taxon>
    </lineage>
</organism>
<sequence>MRRLEYSFISAFELVTVDEDIAVKGGLYRRDYGKSYNVGLADALIAATAEAKGATLVTLNKKHFPMLASVTIPYRKT</sequence>
<dbReference type="Proteomes" id="UP000636505">
    <property type="component" value="Unassembled WGS sequence"/>
</dbReference>
<evidence type="ECO:0000256" key="4">
    <source>
        <dbReference type="ARBA" id="ARBA00022723"/>
    </source>
</evidence>
<keyword evidence="10" id="KW-1185">Reference proteome</keyword>
<reference evidence="9" key="1">
    <citation type="submission" date="2020-10" db="EMBL/GenBank/DDBJ databases">
        <authorList>
            <person name="Castelo-Branco R."/>
            <person name="Eusebio N."/>
            <person name="Adriana R."/>
            <person name="Vieira A."/>
            <person name="Brugerolle De Fraissinette N."/>
            <person name="Rezende De Castro R."/>
            <person name="Schneider M.P."/>
            <person name="Vasconcelos V."/>
            <person name="Leao P.N."/>
        </authorList>
    </citation>
    <scope>NUCLEOTIDE SEQUENCE</scope>
    <source>
        <strain evidence="9">LEGE 07310</strain>
    </source>
</reference>
<feature type="domain" description="PIN" evidence="8">
    <location>
        <begin position="7"/>
        <end position="62"/>
    </location>
</feature>
<gene>
    <name evidence="9" type="ORF">IQ241_20145</name>
</gene>
<evidence type="ECO:0000256" key="7">
    <source>
        <dbReference type="ARBA" id="ARBA00038093"/>
    </source>
</evidence>
<evidence type="ECO:0000256" key="2">
    <source>
        <dbReference type="ARBA" id="ARBA00022649"/>
    </source>
</evidence>
<evidence type="ECO:0000259" key="8">
    <source>
        <dbReference type="Pfam" id="PF01850"/>
    </source>
</evidence>
<evidence type="ECO:0000313" key="9">
    <source>
        <dbReference type="EMBL" id="MBE9079579.1"/>
    </source>
</evidence>
<dbReference type="Gene3D" id="3.40.50.1010">
    <property type="entry name" value="5'-nuclease"/>
    <property type="match status" value="1"/>
</dbReference>
<evidence type="ECO:0000313" key="10">
    <source>
        <dbReference type="Proteomes" id="UP000636505"/>
    </source>
</evidence>
<name>A0A8J7DRZ4_9CYAN</name>
<dbReference type="GO" id="GO:0016787">
    <property type="term" value="F:hydrolase activity"/>
    <property type="evidence" value="ECO:0007669"/>
    <property type="project" value="UniProtKB-KW"/>
</dbReference>
<dbReference type="AlphaFoldDB" id="A0A8J7DRZ4"/>
<comment type="caution">
    <text evidence="9">The sequence shown here is derived from an EMBL/GenBank/DDBJ whole genome shotgun (WGS) entry which is preliminary data.</text>
</comment>
<evidence type="ECO:0000256" key="3">
    <source>
        <dbReference type="ARBA" id="ARBA00022722"/>
    </source>
</evidence>
<keyword evidence="2" id="KW-1277">Toxin-antitoxin system</keyword>
<keyword evidence="4" id="KW-0479">Metal-binding</keyword>